<dbReference type="Gene3D" id="3.40.50.12230">
    <property type="match status" value="1"/>
</dbReference>
<dbReference type="CDD" id="cd08704">
    <property type="entry name" value="Met_tRNA_FMT_C"/>
    <property type="match status" value="1"/>
</dbReference>
<evidence type="ECO:0000256" key="3">
    <source>
        <dbReference type="ARBA" id="ARBA00022679"/>
    </source>
</evidence>
<dbReference type="InterPro" id="IPR036477">
    <property type="entry name" value="Formyl_transf_N_sf"/>
</dbReference>
<dbReference type="GO" id="GO:0004479">
    <property type="term" value="F:methionyl-tRNA formyltransferase activity"/>
    <property type="evidence" value="ECO:0007669"/>
    <property type="project" value="UniProtKB-UniRule"/>
</dbReference>
<dbReference type="PANTHER" id="PTHR11138:SF5">
    <property type="entry name" value="METHIONYL-TRNA FORMYLTRANSFERASE, MITOCHONDRIAL"/>
    <property type="match status" value="1"/>
</dbReference>
<dbReference type="EC" id="2.1.2.9" evidence="2 5"/>
<dbReference type="GO" id="GO:0005829">
    <property type="term" value="C:cytosol"/>
    <property type="evidence" value="ECO:0007669"/>
    <property type="project" value="TreeGrafter"/>
</dbReference>
<sequence>MAALRTVFMGTPDFAVPCLNMLVNENYDIASVVTQPDRPKGRGQKLAFSPVKEAALAYNLTLWQPAKIKSDEFIRQLEEARPDVIVVVAFGQLLPKKILALPPLGCINVHASLLPEYRGAAPIHWAVINGETQSGITTMYMDAGLDTGDMILKAEIPIAPDDTTGRLHDKLKELGAKLLSETLKLMALGKVPRQAQDNSKATYAPLLTREIEKINWQMPAPSIHNLVRGLNPWPGAYCCHNEKKLKVWQTKVANTDSMCSMPGRIAALGSEGIIVETGKGLLELVEVQPESKRKMKAWECVRGYCLDVGTFLG</sequence>
<dbReference type="AlphaFoldDB" id="A0A348APN1"/>
<dbReference type="KEGG" id="mana:MAMMFC1_03738"/>
<feature type="domain" description="Formyl transferase C-terminal" evidence="7">
    <location>
        <begin position="208"/>
        <end position="304"/>
    </location>
</feature>
<dbReference type="InterPro" id="IPR005794">
    <property type="entry name" value="Fmt"/>
</dbReference>
<dbReference type="OrthoDB" id="9802815at2"/>
<evidence type="ECO:0000256" key="4">
    <source>
        <dbReference type="ARBA" id="ARBA00022917"/>
    </source>
</evidence>
<dbReference type="InterPro" id="IPR005793">
    <property type="entry name" value="Formyl_trans_C"/>
</dbReference>
<comment type="function">
    <text evidence="5">Attaches a formyl group to the free amino group of methionyl-tRNA(fMet). The formyl group appears to play a dual role in the initiator identity of N-formylmethionyl-tRNA by promoting its recognition by IF2 and preventing the misappropriation of this tRNA by the elongation apparatus.</text>
</comment>
<reference evidence="8 9" key="1">
    <citation type="journal article" date="2018" name="Int. J. Syst. Evol. Microbiol.">
        <title>Methylomusa anaerophila gen. nov., sp. nov., an anaerobic methanol-utilizing bacterium isolated from a microbial fuel cell.</title>
        <authorList>
            <person name="Amano N."/>
            <person name="Yamamuro A."/>
            <person name="Miyahara M."/>
            <person name="Kouzuma A."/>
            <person name="Abe T."/>
            <person name="Watanabe K."/>
        </authorList>
    </citation>
    <scope>NUCLEOTIDE SEQUENCE [LARGE SCALE GENOMIC DNA]</scope>
    <source>
        <strain evidence="8 9">MMFC1</strain>
    </source>
</reference>
<dbReference type="EMBL" id="AP018449">
    <property type="protein sequence ID" value="BBB93029.1"/>
    <property type="molecule type" value="Genomic_DNA"/>
</dbReference>
<comment type="similarity">
    <text evidence="1 5">Belongs to the Fmt family.</text>
</comment>
<organism evidence="8 9">
    <name type="scientific">Methylomusa anaerophila</name>
    <dbReference type="NCBI Taxonomy" id="1930071"/>
    <lineage>
        <taxon>Bacteria</taxon>
        <taxon>Bacillati</taxon>
        <taxon>Bacillota</taxon>
        <taxon>Negativicutes</taxon>
        <taxon>Selenomonadales</taxon>
        <taxon>Sporomusaceae</taxon>
        <taxon>Methylomusa</taxon>
    </lineage>
</organism>
<dbReference type="PROSITE" id="PS00373">
    <property type="entry name" value="GART"/>
    <property type="match status" value="1"/>
</dbReference>
<keyword evidence="4 5" id="KW-0648">Protein biosynthesis</keyword>
<dbReference type="InterPro" id="IPR011034">
    <property type="entry name" value="Formyl_transferase-like_C_sf"/>
</dbReference>
<dbReference type="FunFam" id="3.40.50.12230:FF:000001">
    <property type="entry name" value="Methionyl-tRNA formyltransferase"/>
    <property type="match status" value="1"/>
</dbReference>
<evidence type="ECO:0000256" key="1">
    <source>
        <dbReference type="ARBA" id="ARBA00010699"/>
    </source>
</evidence>
<dbReference type="InterPro" id="IPR001555">
    <property type="entry name" value="GART_AS"/>
</dbReference>
<dbReference type="SUPFAM" id="SSF53328">
    <property type="entry name" value="Formyltransferase"/>
    <property type="match status" value="1"/>
</dbReference>
<keyword evidence="3 5" id="KW-0808">Transferase</keyword>
<keyword evidence="9" id="KW-1185">Reference proteome</keyword>
<gene>
    <name evidence="5 8" type="primary">fmt</name>
    <name evidence="8" type="ORF">MAMMFC1_03738</name>
</gene>
<dbReference type="NCBIfam" id="TIGR00460">
    <property type="entry name" value="fmt"/>
    <property type="match status" value="1"/>
</dbReference>
<evidence type="ECO:0000256" key="5">
    <source>
        <dbReference type="HAMAP-Rule" id="MF_00182"/>
    </source>
</evidence>
<dbReference type="RefSeq" id="WP_126309910.1">
    <property type="nucleotide sequence ID" value="NZ_AP018449.1"/>
</dbReference>
<protein>
    <recommendedName>
        <fullName evidence="2 5">Methionyl-tRNA formyltransferase</fullName>
        <ecNumber evidence="2 5">2.1.2.9</ecNumber>
    </recommendedName>
</protein>
<dbReference type="InterPro" id="IPR002376">
    <property type="entry name" value="Formyl_transf_N"/>
</dbReference>
<dbReference type="PANTHER" id="PTHR11138">
    <property type="entry name" value="METHIONYL-TRNA FORMYLTRANSFERASE"/>
    <property type="match status" value="1"/>
</dbReference>
<name>A0A348APN1_9FIRM</name>
<evidence type="ECO:0000313" key="9">
    <source>
        <dbReference type="Proteomes" id="UP000276437"/>
    </source>
</evidence>
<proteinExistence type="inferred from homology"/>
<dbReference type="CDD" id="cd08646">
    <property type="entry name" value="FMT_core_Met-tRNA-FMT_N"/>
    <property type="match status" value="1"/>
</dbReference>
<feature type="domain" description="Formyl transferase N-terminal" evidence="6">
    <location>
        <begin position="6"/>
        <end position="182"/>
    </location>
</feature>
<dbReference type="Pfam" id="PF00551">
    <property type="entry name" value="Formyl_trans_N"/>
    <property type="match status" value="1"/>
</dbReference>
<feature type="binding site" evidence="5">
    <location>
        <begin position="112"/>
        <end position="115"/>
    </location>
    <ligand>
        <name>(6S)-5,6,7,8-tetrahydrofolate</name>
        <dbReference type="ChEBI" id="CHEBI:57453"/>
    </ligand>
</feature>
<evidence type="ECO:0000259" key="6">
    <source>
        <dbReference type="Pfam" id="PF00551"/>
    </source>
</evidence>
<accession>A0A348APN1</accession>
<dbReference type="InterPro" id="IPR044135">
    <property type="entry name" value="Met-tRNA-FMT_C"/>
</dbReference>
<evidence type="ECO:0000313" key="8">
    <source>
        <dbReference type="EMBL" id="BBB93029.1"/>
    </source>
</evidence>
<evidence type="ECO:0000256" key="2">
    <source>
        <dbReference type="ARBA" id="ARBA00012261"/>
    </source>
</evidence>
<evidence type="ECO:0000259" key="7">
    <source>
        <dbReference type="Pfam" id="PF02911"/>
    </source>
</evidence>
<dbReference type="Proteomes" id="UP000276437">
    <property type="component" value="Chromosome"/>
</dbReference>
<dbReference type="HAMAP" id="MF_00182">
    <property type="entry name" value="Formyl_trans"/>
    <property type="match status" value="1"/>
</dbReference>
<dbReference type="InterPro" id="IPR041711">
    <property type="entry name" value="Met-tRNA-FMT_N"/>
</dbReference>
<dbReference type="SUPFAM" id="SSF50486">
    <property type="entry name" value="FMT C-terminal domain-like"/>
    <property type="match status" value="1"/>
</dbReference>
<dbReference type="Pfam" id="PF02911">
    <property type="entry name" value="Formyl_trans_C"/>
    <property type="match status" value="1"/>
</dbReference>
<comment type="catalytic activity">
    <reaction evidence="5">
        <text>L-methionyl-tRNA(fMet) + (6R)-10-formyltetrahydrofolate = N-formyl-L-methionyl-tRNA(fMet) + (6S)-5,6,7,8-tetrahydrofolate + H(+)</text>
        <dbReference type="Rhea" id="RHEA:24380"/>
        <dbReference type="Rhea" id="RHEA-COMP:9952"/>
        <dbReference type="Rhea" id="RHEA-COMP:9953"/>
        <dbReference type="ChEBI" id="CHEBI:15378"/>
        <dbReference type="ChEBI" id="CHEBI:57453"/>
        <dbReference type="ChEBI" id="CHEBI:78530"/>
        <dbReference type="ChEBI" id="CHEBI:78844"/>
        <dbReference type="ChEBI" id="CHEBI:195366"/>
        <dbReference type="EC" id="2.1.2.9"/>
    </reaction>
</comment>